<reference evidence="5 6" key="1">
    <citation type="submission" date="2018-12" db="EMBL/GenBank/DDBJ databases">
        <authorList>
            <consortium name="Pathogen Informatics"/>
        </authorList>
    </citation>
    <scope>NUCLEOTIDE SEQUENCE [LARGE SCALE GENOMIC DNA]</scope>
    <source>
        <strain evidence="5 6">NCTC13193</strain>
    </source>
</reference>
<dbReference type="GO" id="GO:0005829">
    <property type="term" value="C:cytosol"/>
    <property type="evidence" value="ECO:0007669"/>
    <property type="project" value="TreeGrafter"/>
</dbReference>
<dbReference type="SUPFAM" id="SSF52440">
    <property type="entry name" value="PreATP-grasp domain"/>
    <property type="match status" value="1"/>
</dbReference>
<dbReference type="Gene3D" id="3.40.50.20">
    <property type="match status" value="1"/>
</dbReference>
<protein>
    <recommendedName>
        <fullName evidence="1">D-alanine--D-alanine ligase A</fullName>
    </recommendedName>
    <alternativeName>
        <fullName evidence="2">D-Ala-D-Ala ligase A</fullName>
    </alternativeName>
    <alternativeName>
        <fullName evidence="3">D-alanylalanine synthetase A</fullName>
    </alternativeName>
</protein>
<dbReference type="PROSITE" id="PS00843">
    <property type="entry name" value="DALA_DALA_LIGASE_1"/>
    <property type="match status" value="1"/>
</dbReference>
<dbReference type="EMBL" id="LR134492">
    <property type="protein sequence ID" value="VEI66853.1"/>
    <property type="molecule type" value="Genomic_DNA"/>
</dbReference>
<dbReference type="PANTHER" id="PTHR23132:SF25">
    <property type="entry name" value="D-ALANINE--D-ALANINE LIGASE A"/>
    <property type="match status" value="1"/>
</dbReference>
<dbReference type="InterPro" id="IPR011127">
    <property type="entry name" value="Dala_Dala_lig_N"/>
</dbReference>
<evidence type="ECO:0000259" key="4">
    <source>
        <dbReference type="Pfam" id="PF01820"/>
    </source>
</evidence>
<sequence>MTKLRVGVIFGGKSAEHEVSLQSAKNILDAIDKEKFDVTLLGIDKQGQWHLNDASNFLLNAENPALIALNHSNKNVALVPGYEKQQLIEADGAGALGQLDVVFPIVHGTLGEDGSLQGLLRMANMPFVGRECWAPPSAWTKT</sequence>
<accession>A0A3S5AMS7</accession>
<evidence type="ECO:0000313" key="5">
    <source>
        <dbReference type="EMBL" id="VEI66853.1"/>
    </source>
</evidence>
<name>A0A3S5AMS7_SERFO</name>
<dbReference type="AlphaFoldDB" id="A0A3S5AMS7"/>
<dbReference type="Proteomes" id="UP000270487">
    <property type="component" value="Chromosome"/>
</dbReference>
<dbReference type="InterPro" id="IPR000291">
    <property type="entry name" value="D-Ala_lig_Van_CS"/>
</dbReference>
<evidence type="ECO:0000256" key="3">
    <source>
        <dbReference type="ARBA" id="ARBA00042415"/>
    </source>
</evidence>
<keyword evidence="5" id="KW-0436">Ligase</keyword>
<organism evidence="5 6">
    <name type="scientific">Serratia fonticola</name>
    <dbReference type="NCBI Taxonomy" id="47917"/>
    <lineage>
        <taxon>Bacteria</taxon>
        <taxon>Pseudomonadati</taxon>
        <taxon>Pseudomonadota</taxon>
        <taxon>Gammaproteobacteria</taxon>
        <taxon>Enterobacterales</taxon>
        <taxon>Yersiniaceae</taxon>
        <taxon>Serratia</taxon>
    </lineage>
</organism>
<evidence type="ECO:0000256" key="1">
    <source>
        <dbReference type="ARBA" id="ARBA00040301"/>
    </source>
</evidence>
<feature type="domain" description="D-alanine--D-alanine ligase N-terminal" evidence="4">
    <location>
        <begin position="5"/>
        <end position="129"/>
    </location>
</feature>
<dbReference type="InterPro" id="IPR016185">
    <property type="entry name" value="PreATP-grasp_dom_sf"/>
</dbReference>
<dbReference type="GO" id="GO:0009252">
    <property type="term" value="P:peptidoglycan biosynthetic process"/>
    <property type="evidence" value="ECO:0007669"/>
    <property type="project" value="TreeGrafter"/>
</dbReference>
<dbReference type="Pfam" id="PF01820">
    <property type="entry name" value="Dala_Dala_lig_N"/>
    <property type="match status" value="1"/>
</dbReference>
<proteinExistence type="predicted"/>
<evidence type="ECO:0000313" key="6">
    <source>
        <dbReference type="Proteomes" id="UP000270487"/>
    </source>
</evidence>
<dbReference type="GO" id="GO:0008716">
    <property type="term" value="F:D-alanine-D-alanine ligase activity"/>
    <property type="evidence" value="ECO:0007669"/>
    <property type="project" value="TreeGrafter"/>
</dbReference>
<evidence type="ECO:0000256" key="2">
    <source>
        <dbReference type="ARBA" id="ARBA00041486"/>
    </source>
</evidence>
<dbReference type="PANTHER" id="PTHR23132">
    <property type="entry name" value="D-ALANINE--D-ALANINE LIGASE"/>
    <property type="match status" value="1"/>
</dbReference>
<gene>
    <name evidence="5" type="primary">ddlA_1</name>
    <name evidence="5" type="ORF">NCTC13193_01777</name>
</gene>